<dbReference type="Pfam" id="PF19288">
    <property type="entry name" value="CofH_C"/>
    <property type="match status" value="1"/>
</dbReference>
<dbReference type="PANTHER" id="PTHR43076:SF7">
    <property type="entry name" value="AMINODEOXYFUTALOSINE SYNTHASE"/>
    <property type="match status" value="1"/>
</dbReference>
<organism evidence="4 5">
    <name type="scientific">Desulfosporosinus orientis (strain ATCC 19365 / DSM 765 / NCIMB 8382 / VKM B-1628 / Singapore I)</name>
    <name type="common">Desulfotomaculum orientis</name>
    <dbReference type="NCBI Taxonomy" id="768706"/>
    <lineage>
        <taxon>Bacteria</taxon>
        <taxon>Bacillati</taxon>
        <taxon>Bacillota</taxon>
        <taxon>Clostridia</taxon>
        <taxon>Eubacteriales</taxon>
        <taxon>Desulfitobacteriaceae</taxon>
        <taxon>Desulfosporosinus</taxon>
    </lineage>
</organism>
<dbReference type="PANTHER" id="PTHR43076">
    <property type="entry name" value="FO SYNTHASE (COFH)"/>
    <property type="match status" value="1"/>
</dbReference>
<keyword evidence="2" id="KW-0408">Iron</keyword>
<dbReference type="InterPro" id="IPR058240">
    <property type="entry name" value="rSAM_sf"/>
</dbReference>
<feature type="domain" description="CofH/MqnC-like C-terminal" evidence="3">
    <location>
        <begin position="110"/>
        <end position="193"/>
    </location>
</feature>
<keyword evidence="2" id="KW-0004">4Fe-4S</keyword>
<accession>G7WES0</accession>
<comment type="cofactor">
    <cofactor evidence="1">
        <name>[4Fe-4S] cluster</name>
        <dbReference type="ChEBI" id="CHEBI:49883"/>
    </cofactor>
</comment>
<dbReference type="InterPro" id="IPR034405">
    <property type="entry name" value="F420"/>
</dbReference>
<name>G7WES0_DESOD</name>
<sequence>MPSLFAQSELADLIDKVEKGQRLDYHDGMRMMKSQEILTLGYMANLIREQKHGNRTYYVVNRPIDYTDVCASFPGSERRSTATLVYGDQESKEKRIEGLIQIRTLQDQAQEFFVFSPLPFYKGNPNLEGSMGLPLTTGYDDLKMLAISRILLDNIDHIKGFWMFLGLKLAQVSLAFGVDELDGTVEETMSAEGLSLSKQALINLVTKAGRDAVERKVHANDNLKNH</sequence>
<evidence type="ECO:0000259" key="3">
    <source>
        <dbReference type="Pfam" id="PF19288"/>
    </source>
</evidence>
<keyword evidence="5" id="KW-1185">Reference proteome</keyword>
<protein>
    <recommendedName>
        <fullName evidence="3">CofH/MqnC-like C-terminal domain-containing protein</fullName>
    </recommendedName>
</protein>
<dbReference type="PATRIC" id="fig|768706.3.peg.1283"/>
<reference evidence="4 5" key="2">
    <citation type="journal article" date="2012" name="J. Bacteriol.">
        <title>Complete genome sequences of Desulfosporosinus orientis DSM765T, Desulfosporosinus youngiae DSM17734T, Desulfosporosinus meridiei DSM13257T, and Desulfosporosinus acidiphilus DSM22704T.</title>
        <authorList>
            <person name="Pester M."/>
            <person name="Brambilla E."/>
            <person name="Alazard D."/>
            <person name="Rattei T."/>
            <person name="Weinmaier T."/>
            <person name="Han J."/>
            <person name="Lucas S."/>
            <person name="Lapidus A."/>
            <person name="Cheng J.F."/>
            <person name="Goodwin L."/>
            <person name="Pitluck S."/>
            <person name="Peters L."/>
            <person name="Ovchinnikova G."/>
            <person name="Teshima H."/>
            <person name="Detter J.C."/>
            <person name="Han C.S."/>
            <person name="Tapia R."/>
            <person name="Land M.L."/>
            <person name="Hauser L."/>
            <person name="Kyrpides N.C."/>
            <person name="Ivanova N.N."/>
            <person name="Pagani I."/>
            <person name="Huntmann M."/>
            <person name="Wei C.L."/>
            <person name="Davenport K.W."/>
            <person name="Daligault H."/>
            <person name="Chain P.S."/>
            <person name="Chen A."/>
            <person name="Mavromatis K."/>
            <person name="Markowitz V."/>
            <person name="Szeto E."/>
            <person name="Mikhailova N."/>
            <person name="Pati A."/>
            <person name="Wagner M."/>
            <person name="Woyke T."/>
            <person name="Ollivier B."/>
            <person name="Klenk H.P."/>
            <person name="Spring S."/>
            <person name="Loy A."/>
        </authorList>
    </citation>
    <scope>NUCLEOTIDE SEQUENCE [LARGE SCALE GENOMIC DNA]</scope>
    <source>
        <strain evidence="5">ATCC 19365 / DSM 765 / NCIMB 8382 / VKM B-1628</strain>
    </source>
</reference>
<dbReference type="STRING" id="768706.Desor_1299"/>
<proteinExistence type="predicted"/>
<dbReference type="KEGG" id="dor:Desor_1299"/>
<dbReference type="GO" id="GO:0051539">
    <property type="term" value="F:4 iron, 4 sulfur cluster binding"/>
    <property type="evidence" value="ECO:0007669"/>
    <property type="project" value="UniProtKB-KW"/>
</dbReference>
<dbReference type="Proteomes" id="UP000006346">
    <property type="component" value="Chromosome"/>
</dbReference>
<dbReference type="GO" id="GO:0044689">
    <property type="term" value="F:7,8-didemethyl-8-hydroxy-5-deazariboflavin synthase activity"/>
    <property type="evidence" value="ECO:0007669"/>
    <property type="project" value="TreeGrafter"/>
</dbReference>
<dbReference type="HOGENOM" id="CLU_1193272_0_0_9"/>
<evidence type="ECO:0000256" key="2">
    <source>
        <dbReference type="ARBA" id="ARBA00022485"/>
    </source>
</evidence>
<dbReference type="AlphaFoldDB" id="G7WES0"/>
<keyword evidence="2" id="KW-0411">Iron-sulfur</keyword>
<reference evidence="5" key="1">
    <citation type="submission" date="2011-11" db="EMBL/GenBank/DDBJ databases">
        <title>Complete sequence of Desulfosporosinus orientis DSM 765.</title>
        <authorList>
            <person name="Lucas S."/>
            <person name="Han J."/>
            <person name="Lapidus A."/>
            <person name="Cheng J.-F."/>
            <person name="Goodwin L."/>
            <person name="Pitluck S."/>
            <person name="Peters L."/>
            <person name="Ovchinnikova G."/>
            <person name="Teshima H."/>
            <person name="Detter J.C."/>
            <person name="Han C."/>
            <person name="Tapia R."/>
            <person name="Land M."/>
            <person name="Hauser L."/>
            <person name="Kyrpides N."/>
            <person name="Ivanova N."/>
            <person name="Pagani I."/>
            <person name="Pester M."/>
            <person name="Spring S."/>
            <person name="Ollivier B."/>
            <person name="Rattei T."/>
            <person name="Klenk H.-P."/>
            <person name="Wagner M."/>
            <person name="Loy A."/>
            <person name="Woyke T."/>
        </authorList>
    </citation>
    <scope>NUCLEOTIDE SEQUENCE [LARGE SCALE GENOMIC DNA]</scope>
    <source>
        <strain evidence="5">ATCC 19365 / DSM 765 / NCIMB 8382 / VKM B-1628</strain>
    </source>
</reference>
<evidence type="ECO:0000256" key="1">
    <source>
        <dbReference type="ARBA" id="ARBA00001966"/>
    </source>
</evidence>
<dbReference type="RefSeq" id="WP_014183782.1">
    <property type="nucleotide sequence ID" value="NC_016584.1"/>
</dbReference>
<dbReference type="EMBL" id="CP003108">
    <property type="protein sequence ID" value="AET66961.1"/>
    <property type="molecule type" value="Genomic_DNA"/>
</dbReference>
<evidence type="ECO:0000313" key="5">
    <source>
        <dbReference type="Proteomes" id="UP000006346"/>
    </source>
</evidence>
<gene>
    <name evidence="4" type="ordered locus">Desor_1299</name>
</gene>
<dbReference type="OrthoDB" id="9802027at2"/>
<dbReference type="eggNOG" id="COG1060">
    <property type="taxonomic scope" value="Bacteria"/>
</dbReference>
<dbReference type="SUPFAM" id="SSF102114">
    <property type="entry name" value="Radical SAM enzymes"/>
    <property type="match status" value="1"/>
</dbReference>
<dbReference type="InterPro" id="IPR045567">
    <property type="entry name" value="CofH/MnqC-like_C"/>
</dbReference>
<keyword evidence="2" id="KW-0479">Metal-binding</keyword>
<evidence type="ECO:0000313" key="4">
    <source>
        <dbReference type="EMBL" id="AET66961.1"/>
    </source>
</evidence>